<reference evidence="2 3" key="1">
    <citation type="journal article" date="2018" name="Sci. Rep.">
        <title>Rhizobium tumorigenes sp. nov., a novel plant tumorigenic bacterium isolated from cane gall tumors on thornless blackberry.</title>
        <authorList>
            <person name="Kuzmanovi N."/>
            <person name="Smalla K."/>
            <person name="Gronow S."/>
            <person name="PuBawska J."/>
        </authorList>
    </citation>
    <scope>NUCLEOTIDE SEQUENCE [LARGE SCALE GENOMIC DNA]</scope>
    <source>
        <strain evidence="2 3">1078</strain>
    </source>
</reference>
<reference evidence="3" key="2">
    <citation type="journal article" date="2023" name="MicrobiologyOpen">
        <title>Genomics of the tumorigenes clade of the family Rhizobiaceae and description of Rhizobium rhododendri sp. nov.</title>
        <authorList>
            <person name="Kuzmanovic N."/>
            <person name="diCenzo G.C."/>
            <person name="Bunk B."/>
            <person name="Sproeer C."/>
            <person name="Fruehling A."/>
            <person name="Neumann-Schaal M."/>
            <person name="Overmann J."/>
            <person name="Smalla K."/>
        </authorList>
    </citation>
    <scope>NUCLEOTIDE SEQUENCE [LARGE SCALE GENOMIC DNA]</scope>
    <source>
        <strain evidence="3">1078</strain>
        <plasmid evidence="3">unnamed1</plasmid>
    </source>
</reference>
<sequence length="315" mass="32587">MAGFWNKSQSQIQDVNGKPMVGARAYFYKGGTTTPISVYGPYALGAVNKLPNPVVSDGNGFFPSVFFDSADEFYHVRITTAGGVIILDADGLPIIGPSGGAGGGGDNPVNPYAVATTGDLKMRFGTGFIPGWVQLNAKTIGSAISGASERANADTQPLFEYLWNNDQDLVIVGGRGSYAATDWAANKQLTLPDGRGRTLIGLDTMGNSPAGAMGGAIFLGWNGGEEKHTLIVSEMPSHSHGGVTDDAGNNTHAVSGTEAATGSNNISFRGNGGEHSQSTTAAGLHRHGVFTENVGGGLAHNNVQPSLACTIYIRL</sequence>
<geneLocation type="plasmid" evidence="2 3">
    <name>unnamed1</name>
</geneLocation>
<evidence type="ECO:0008006" key="4">
    <source>
        <dbReference type="Google" id="ProtNLM"/>
    </source>
</evidence>
<keyword evidence="2" id="KW-0614">Plasmid</keyword>
<dbReference type="Proteomes" id="UP000249499">
    <property type="component" value="Plasmid unnamed1"/>
</dbReference>
<dbReference type="EMBL" id="CP117258">
    <property type="protein sequence ID" value="WFR98723.1"/>
    <property type="molecule type" value="Genomic_DNA"/>
</dbReference>
<dbReference type="KEGG" id="rtu:PR017_23775"/>
<keyword evidence="3" id="KW-1185">Reference proteome</keyword>
<name>A0AAF1KTC6_9HYPH</name>
<organism evidence="2 3">
    <name type="scientific">Rhizobium tumorigenes</name>
    <dbReference type="NCBI Taxonomy" id="2041385"/>
    <lineage>
        <taxon>Bacteria</taxon>
        <taxon>Pseudomonadati</taxon>
        <taxon>Pseudomonadota</taxon>
        <taxon>Alphaproteobacteria</taxon>
        <taxon>Hyphomicrobiales</taxon>
        <taxon>Rhizobiaceae</taxon>
        <taxon>Rhizobium/Agrobacterium group</taxon>
        <taxon>Rhizobium</taxon>
    </lineage>
</organism>
<evidence type="ECO:0000256" key="1">
    <source>
        <dbReference type="SAM" id="MobiDB-lite"/>
    </source>
</evidence>
<feature type="region of interest" description="Disordered" evidence="1">
    <location>
        <begin position="254"/>
        <end position="281"/>
    </location>
</feature>
<dbReference type="AlphaFoldDB" id="A0AAF1KTC6"/>
<protein>
    <recommendedName>
        <fullName evidence="4">Phage tail collar domain-containing protein</fullName>
    </recommendedName>
</protein>
<evidence type="ECO:0000313" key="2">
    <source>
        <dbReference type="EMBL" id="WFR98723.1"/>
    </source>
</evidence>
<dbReference type="RefSeq" id="WP_111221616.1">
    <property type="nucleotide sequence ID" value="NZ_CP117258.1"/>
</dbReference>
<accession>A0AAF1KTC6</accession>
<gene>
    <name evidence="2" type="ORF">PR017_23775</name>
</gene>
<dbReference type="SUPFAM" id="SSF88874">
    <property type="entry name" value="Receptor-binding domain of short tail fibre protein gp12"/>
    <property type="match status" value="1"/>
</dbReference>
<evidence type="ECO:0000313" key="3">
    <source>
        <dbReference type="Proteomes" id="UP000249499"/>
    </source>
</evidence>
<proteinExistence type="predicted"/>